<dbReference type="GeneID" id="28901718"/>
<feature type="region of interest" description="Disordered" evidence="2">
    <location>
        <begin position="633"/>
        <end position="673"/>
    </location>
</feature>
<feature type="compositionally biased region" description="Basic and acidic residues" evidence="2">
    <location>
        <begin position="1"/>
        <end position="17"/>
    </location>
</feature>
<evidence type="ECO:0000256" key="1">
    <source>
        <dbReference type="SAM" id="Coils"/>
    </source>
</evidence>
<evidence type="ECO:0000256" key="2">
    <source>
        <dbReference type="SAM" id="MobiDB-lite"/>
    </source>
</evidence>
<feature type="compositionally biased region" description="Polar residues" evidence="2">
    <location>
        <begin position="445"/>
        <end position="463"/>
    </location>
</feature>
<proteinExistence type="predicted"/>
<feature type="compositionally biased region" description="Polar residues" evidence="2">
    <location>
        <begin position="763"/>
        <end position="774"/>
    </location>
</feature>
<feature type="region of interest" description="Disordered" evidence="2">
    <location>
        <begin position="315"/>
        <end position="463"/>
    </location>
</feature>
<feature type="compositionally biased region" description="Polar residues" evidence="2">
    <location>
        <begin position="391"/>
        <end position="415"/>
    </location>
</feature>
<evidence type="ECO:0000313" key="4">
    <source>
        <dbReference type="Proteomes" id="UP000076632"/>
    </source>
</evidence>
<feature type="region of interest" description="Disordered" evidence="2">
    <location>
        <begin position="165"/>
        <end position="184"/>
    </location>
</feature>
<feature type="compositionally biased region" description="Polar residues" evidence="2">
    <location>
        <begin position="485"/>
        <end position="501"/>
    </location>
</feature>
<feature type="region of interest" description="Disordered" evidence="2">
    <location>
        <begin position="758"/>
        <end position="843"/>
    </location>
</feature>
<name>A0A164ZR37_XYLHT</name>
<feature type="region of interest" description="Disordered" evidence="2">
    <location>
        <begin position="1"/>
        <end position="38"/>
    </location>
</feature>
<dbReference type="EMBL" id="KV407466">
    <property type="protein sequence ID" value="KZF19402.1"/>
    <property type="molecule type" value="Genomic_DNA"/>
</dbReference>
<dbReference type="InParanoid" id="A0A164ZR37"/>
<feature type="compositionally biased region" description="Low complexity" evidence="2">
    <location>
        <begin position="430"/>
        <end position="444"/>
    </location>
</feature>
<keyword evidence="4" id="KW-1185">Reference proteome</keyword>
<dbReference type="Proteomes" id="UP000076632">
    <property type="component" value="Unassembled WGS sequence"/>
</dbReference>
<feature type="coiled-coil region" evidence="1">
    <location>
        <begin position="718"/>
        <end position="745"/>
    </location>
</feature>
<feature type="compositionally biased region" description="Polar residues" evidence="2">
    <location>
        <begin position="335"/>
        <end position="366"/>
    </location>
</feature>
<reference evidence="3 4" key="1">
    <citation type="journal article" date="2016" name="Fungal Biol.">
        <title>The genome of Xylona heveae provides a window into fungal endophytism.</title>
        <authorList>
            <person name="Gazis R."/>
            <person name="Kuo A."/>
            <person name="Riley R."/>
            <person name="LaButti K."/>
            <person name="Lipzen A."/>
            <person name="Lin J."/>
            <person name="Amirebrahimi M."/>
            <person name="Hesse C.N."/>
            <person name="Spatafora J.W."/>
            <person name="Henrissat B."/>
            <person name="Hainaut M."/>
            <person name="Grigoriev I.V."/>
            <person name="Hibbett D.S."/>
        </authorList>
    </citation>
    <scope>NUCLEOTIDE SEQUENCE [LARGE SCALE GENOMIC DNA]</scope>
    <source>
        <strain evidence="3 4">TC161</strain>
    </source>
</reference>
<feature type="compositionally biased region" description="Basic and acidic residues" evidence="2">
    <location>
        <begin position="370"/>
        <end position="381"/>
    </location>
</feature>
<evidence type="ECO:0000313" key="3">
    <source>
        <dbReference type="EMBL" id="KZF19402.1"/>
    </source>
</evidence>
<feature type="compositionally biased region" description="Low complexity" evidence="2">
    <location>
        <begin position="18"/>
        <end position="28"/>
    </location>
</feature>
<dbReference type="AlphaFoldDB" id="A0A164ZR37"/>
<feature type="region of interest" description="Disordered" evidence="2">
    <location>
        <begin position="476"/>
        <end position="520"/>
    </location>
</feature>
<organism evidence="3 4">
    <name type="scientific">Xylona heveae (strain CBS 132557 / TC161)</name>
    <dbReference type="NCBI Taxonomy" id="1328760"/>
    <lineage>
        <taxon>Eukaryota</taxon>
        <taxon>Fungi</taxon>
        <taxon>Dikarya</taxon>
        <taxon>Ascomycota</taxon>
        <taxon>Pezizomycotina</taxon>
        <taxon>Xylonomycetes</taxon>
        <taxon>Xylonales</taxon>
        <taxon>Xylonaceae</taxon>
        <taxon>Xylona</taxon>
    </lineage>
</organism>
<feature type="region of interest" description="Disordered" evidence="2">
    <location>
        <begin position="73"/>
        <end position="108"/>
    </location>
</feature>
<protein>
    <submittedName>
        <fullName evidence="3">Uncharacterized protein</fullName>
    </submittedName>
</protein>
<feature type="compositionally biased region" description="Basic and acidic residues" evidence="2">
    <location>
        <begin position="817"/>
        <end position="831"/>
    </location>
</feature>
<dbReference type="RefSeq" id="XP_018184957.1">
    <property type="nucleotide sequence ID" value="XM_018336581.1"/>
</dbReference>
<sequence length="843" mass="92705">MDDHEQSRPDHHQDFPPESRLSSSSPHPSHNDQQESSFEDSHFSLLSIPILVIKTLFTSNSLLPDFLINPKPAVKMTPPQNQQARNNRRAHPQNSSMPPPPSAPPNEVGFFSAMLHGHYDPAHPYGMPYNTNTNAMPYVPGTYADAGPALNTTPSVLGTYADASPATAPPTPMSWEYSTPQNTGEKRSFETFSAQDATAANIDPSQQIHAETENSQAGFPIWGQNQNANASNHIAEPNRAQAGFLQERSHRHRSNPSLFSTNTHAETENSLAGFQQRNRRQNANARRQVHAEMNRSLGGLSTENRMLNANAQPFYPQRNRPQDGHFNRNHIPIANASNNFRPNGNETNRSQTSYPNGGLFQNTNAQPFHAETRRSQADRNRLSNANASNNFRPNGNRSQTGYPNGGLYQNANTQPFHAETRRSQADRNRLSNANASNNFSPNGSETNRSQTNYSNGGLYQNANAQANDGRLNTQIVAGTGRSPASPRNFTQHDNSTPSTPTLHIPGAFGTPETPTPIIPDRSYQIRRPLPYPIPSQHPSRRLFNRVVNISLQDLGAGLGHTATFTAKAATALCRGGQSIIWPPPRAVSSIARAVRPTALAIEETYDRVKRRAVHAIARVPETARVVSHRLNEVRRHSSRRLRRSQLDRLRRQSPIRATSAAVAPTNSGAGRPEDLLASLRPEGPELVELMSGPSGAVPAAPLADQGEPASCRGPTELQGLLQQQLEATLREAAEFEERVERDLLERQISLDLERAAAAASPVTADSPSDLSSPPQGRRVRWEHTPGGGVRTTVRNYQVGRRIDSTGESPVAASEEADSQKPLRRVLRDTPARRRRQHPLHQAN</sequence>
<gene>
    <name evidence="3" type="ORF">L228DRAFT_42906</name>
</gene>
<feature type="compositionally biased region" description="Basic and acidic residues" evidence="2">
    <location>
        <begin position="418"/>
        <end position="429"/>
    </location>
</feature>
<keyword evidence="1" id="KW-0175">Coiled coil</keyword>
<accession>A0A164ZR37</accession>
<feature type="compositionally biased region" description="Basic residues" evidence="2">
    <location>
        <begin position="832"/>
        <end position="843"/>
    </location>
</feature>